<feature type="transmembrane region" description="Helical" evidence="1">
    <location>
        <begin position="12"/>
        <end position="32"/>
    </location>
</feature>
<evidence type="ECO:0000313" key="3">
    <source>
        <dbReference type="Proteomes" id="UP000663981"/>
    </source>
</evidence>
<feature type="transmembrane region" description="Helical" evidence="1">
    <location>
        <begin position="110"/>
        <end position="131"/>
    </location>
</feature>
<dbReference type="Pfam" id="PF19700">
    <property type="entry name" value="DUF6198"/>
    <property type="match status" value="1"/>
</dbReference>
<evidence type="ECO:0000256" key="1">
    <source>
        <dbReference type="SAM" id="Phobius"/>
    </source>
</evidence>
<feature type="transmembrane region" description="Helical" evidence="1">
    <location>
        <begin position="180"/>
        <end position="197"/>
    </location>
</feature>
<dbReference type="PANTHER" id="PTHR40078:SF1">
    <property type="entry name" value="INTEGRAL MEMBRANE PROTEIN"/>
    <property type="match status" value="1"/>
</dbReference>
<evidence type="ECO:0000313" key="2">
    <source>
        <dbReference type="EMBL" id="MBO1514909.1"/>
    </source>
</evidence>
<dbReference type="EMBL" id="JAGDEL010000027">
    <property type="protein sequence ID" value="MBO1514909.1"/>
    <property type="molecule type" value="Genomic_DNA"/>
</dbReference>
<sequence>MFKDLKFVSLGIRALFMISGSFVIAVGSVFMINVEYLGLHPFDVLEYALTESLGLTFGAWHWIVGLFMIFLSYIITKRLPKLGVFLEFFLVGAFIDLLILTELIPDTSNMIIAVFFMLFGIVLVSFGTALYMSAKMGAGPTDWFSLVVSEKWGISFGRMSIFTEGGAVLIGFLLSGPVQIGTLVFCLIYGPITDYFLQYLQKYKMI</sequence>
<dbReference type="InterPro" id="IPR038750">
    <property type="entry name" value="YczE/YyaS-like"/>
</dbReference>
<reference evidence="2 3" key="1">
    <citation type="submission" date="2021-03" db="EMBL/GenBank/DDBJ databases">
        <title>Whole genome sequence of Metabacillus bambusae BG109.</title>
        <authorList>
            <person name="Jeong J.W."/>
        </authorList>
    </citation>
    <scope>NUCLEOTIDE SEQUENCE [LARGE SCALE GENOMIC DNA]</scope>
    <source>
        <strain evidence="2 3">BG109</strain>
    </source>
</reference>
<protein>
    <submittedName>
        <fullName evidence="2">YitT family protein</fullName>
    </submittedName>
</protein>
<dbReference type="PANTHER" id="PTHR40078">
    <property type="entry name" value="INTEGRAL MEMBRANE PROTEIN-RELATED"/>
    <property type="match status" value="1"/>
</dbReference>
<dbReference type="Proteomes" id="UP000663981">
    <property type="component" value="Unassembled WGS sequence"/>
</dbReference>
<feature type="transmembrane region" description="Helical" evidence="1">
    <location>
        <begin position="82"/>
        <end position="104"/>
    </location>
</feature>
<feature type="transmembrane region" description="Helical" evidence="1">
    <location>
        <begin position="52"/>
        <end position="75"/>
    </location>
</feature>
<name>A0ABS3N9F7_9BACI</name>
<feature type="transmembrane region" description="Helical" evidence="1">
    <location>
        <begin position="152"/>
        <end position="174"/>
    </location>
</feature>
<proteinExistence type="predicted"/>
<keyword evidence="1" id="KW-0472">Membrane</keyword>
<dbReference type="RefSeq" id="WP_207981808.1">
    <property type="nucleotide sequence ID" value="NZ_JAGDEL010000027.1"/>
</dbReference>
<keyword evidence="1" id="KW-1133">Transmembrane helix</keyword>
<organism evidence="2 3">
    <name type="scientific">Metabacillus bambusae</name>
    <dbReference type="NCBI Taxonomy" id="2795218"/>
    <lineage>
        <taxon>Bacteria</taxon>
        <taxon>Bacillati</taxon>
        <taxon>Bacillota</taxon>
        <taxon>Bacilli</taxon>
        <taxon>Bacillales</taxon>
        <taxon>Bacillaceae</taxon>
        <taxon>Metabacillus</taxon>
    </lineage>
</organism>
<gene>
    <name evidence="2" type="ORF">I7822_25090</name>
</gene>
<keyword evidence="3" id="KW-1185">Reference proteome</keyword>
<keyword evidence="1" id="KW-0812">Transmembrane</keyword>
<comment type="caution">
    <text evidence="2">The sequence shown here is derived from an EMBL/GenBank/DDBJ whole genome shotgun (WGS) entry which is preliminary data.</text>
</comment>
<accession>A0ABS3N9F7</accession>